<feature type="compositionally biased region" description="Low complexity" evidence="1">
    <location>
        <begin position="104"/>
        <end position="139"/>
    </location>
</feature>
<evidence type="ECO:0000313" key="2">
    <source>
        <dbReference type="EMBL" id="ETO30412.1"/>
    </source>
</evidence>
<accession>X6NYR9</accession>
<feature type="region of interest" description="Disordered" evidence="1">
    <location>
        <begin position="177"/>
        <end position="196"/>
    </location>
</feature>
<dbReference type="AlphaFoldDB" id="X6NYR9"/>
<dbReference type="Proteomes" id="UP000023152">
    <property type="component" value="Unassembled WGS sequence"/>
</dbReference>
<feature type="region of interest" description="Disordered" evidence="1">
    <location>
        <begin position="41"/>
        <end position="64"/>
    </location>
</feature>
<feature type="region of interest" description="Disordered" evidence="1">
    <location>
        <begin position="82"/>
        <end position="139"/>
    </location>
</feature>
<comment type="caution">
    <text evidence="2">The sequence shown here is derived from an EMBL/GenBank/DDBJ whole genome shotgun (WGS) entry which is preliminary data.</text>
</comment>
<dbReference type="EMBL" id="ASPP01005493">
    <property type="protein sequence ID" value="ETO30412.1"/>
    <property type="molecule type" value="Genomic_DNA"/>
</dbReference>
<sequence>MTSNTAKRRRTGNCSEMNGTCLVMNVSMNINKNSPLLHQSTANRHKKSANKEGNGLVKKEEDTITTNSSFMSNCTLSTATTTTTTTTTALGPNEDLPPLETIQSSTTPPTPMSASTSTSTSTATSTPTPTLTPTLTPVPILTTTPTPQMATEWNDFASVSCFCLGIDQRYRVRYQSKDRQPPWKHKGKDKEKHKAVNPTIARSDLHFQSSTDNHHDIHYETPLFNITLQHCIGNGIVLCCNQYLLRHAEHTIDGNNLSQKL</sequence>
<proteinExistence type="predicted"/>
<protein>
    <submittedName>
        <fullName evidence="2">Uncharacterized protein</fullName>
    </submittedName>
</protein>
<evidence type="ECO:0000256" key="1">
    <source>
        <dbReference type="SAM" id="MobiDB-lite"/>
    </source>
</evidence>
<organism evidence="2 3">
    <name type="scientific">Reticulomyxa filosa</name>
    <dbReference type="NCBI Taxonomy" id="46433"/>
    <lineage>
        <taxon>Eukaryota</taxon>
        <taxon>Sar</taxon>
        <taxon>Rhizaria</taxon>
        <taxon>Retaria</taxon>
        <taxon>Foraminifera</taxon>
        <taxon>Monothalamids</taxon>
        <taxon>Reticulomyxidae</taxon>
        <taxon>Reticulomyxa</taxon>
    </lineage>
</organism>
<reference evidence="2 3" key="1">
    <citation type="journal article" date="2013" name="Curr. Biol.">
        <title>The Genome of the Foraminiferan Reticulomyxa filosa.</title>
        <authorList>
            <person name="Glockner G."/>
            <person name="Hulsmann N."/>
            <person name="Schleicher M."/>
            <person name="Noegel A.A."/>
            <person name="Eichinger L."/>
            <person name="Gallinger C."/>
            <person name="Pawlowski J."/>
            <person name="Sierra R."/>
            <person name="Euteneuer U."/>
            <person name="Pillet L."/>
            <person name="Moustafa A."/>
            <person name="Platzer M."/>
            <person name="Groth M."/>
            <person name="Szafranski K."/>
            <person name="Schliwa M."/>
        </authorList>
    </citation>
    <scope>NUCLEOTIDE SEQUENCE [LARGE SCALE GENOMIC DNA]</scope>
</reference>
<name>X6NYR9_RETFI</name>
<evidence type="ECO:0000313" key="3">
    <source>
        <dbReference type="Proteomes" id="UP000023152"/>
    </source>
</evidence>
<gene>
    <name evidence="2" type="ORF">RFI_06710</name>
</gene>
<keyword evidence="3" id="KW-1185">Reference proteome</keyword>